<dbReference type="PANTHER" id="PTHR30024:SF42">
    <property type="entry name" value="ALIPHATIC SULFONATES-BINDING PROTEIN-RELATED"/>
    <property type="match status" value="1"/>
</dbReference>
<feature type="domain" description="SsuA/THI5-like" evidence="1">
    <location>
        <begin position="64"/>
        <end position="277"/>
    </location>
</feature>
<proteinExistence type="predicted"/>
<evidence type="ECO:0000259" key="1">
    <source>
        <dbReference type="Pfam" id="PF09084"/>
    </source>
</evidence>
<dbReference type="PANTHER" id="PTHR30024">
    <property type="entry name" value="ALIPHATIC SULFONATES-BINDING PROTEIN-RELATED"/>
    <property type="match status" value="1"/>
</dbReference>
<dbReference type="KEGG" id="sted:SPTER_05640"/>
<evidence type="ECO:0000313" key="2">
    <source>
        <dbReference type="EMBL" id="QDR79291.1"/>
    </source>
</evidence>
<dbReference type="Gene3D" id="3.40.190.10">
    <property type="entry name" value="Periplasmic binding protein-like II"/>
    <property type="match status" value="2"/>
</dbReference>
<dbReference type="OrthoDB" id="286202at2"/>
<accession>A0A517DPJ7</accession>
<gene>
    <name evidence="2" type="ORF">SPTER_05640</name>
</gene>
<dbReference type="InterPro" id="IPR015168">
    <property type="entry name" value="SsuA/THI5"/>
</dbReference>
<dbReference type="AlphaFoldDB" id="A0A517DPJ7"/>
<name>A0A517DPJ7_9FIRM</name>
<dbReference type="EMBL" id="CP036259">
    <property type="protein sequence ID" value="QDR79291.1"/>
    <property type="molecule type" value="Genomic_DNA"/>
</dbReference>
<reference evidence="2 3" key="1">
    <citation type="submission" date="2019-02" db="EMBL/GenBank/DDBJ databases">
        <title>Closed genome of Sporomusa termitida DSM 4440.</title>
        <authorList>
            <person name="Poehlein A."/>
            <person name="Daniel R."/>
        </authorList>
    </citation>
    <scope>NUCLEOTIDE SEQUENCE [LARGE SCALE GENOMIC DNA]</scope>
    <source>
        <strain evidence="2 3">DSM 4440</strain>
    </source>
</reference>
<dbReference type="Pfam" id="PF09084">
    <property type="entry name" value="NMT1"/>
    <property type="match status" value="1"/>
</dbReference>
<protein>
    <submittedName>
        <fullName evidence="2">ABC transporter, substrate-binding protein, aliphatic sulfonates family</fullName>
    </submittedName>
</protein>
<sequence length="341" mass="37230">MKTVLKNRRQTIILGLLLISLLSLLLFGCAKNQEAQKTAAESQAKQPDIIRIPTPGDVTRPDIYMIADELGYFAEEDIKLEYVGVVPSPQLVASVVAGKIDVGAAHINRTIAGISAGAKIKAVVAGTETTKEIPHMVYVTLDNSPIKSAADMVGKKVGIPTIGGCNEYTPYAYLKKNGIESPKGKLEVIVMPEANLEQALRQGDIDVAGFHKNPNFLVARGGLTVLFTDYDVFGTVGGGTPFYFSEKFIKEKPDVVRRFVKAVAKANDWADANQQQAIDITVKRAKVDPKLLRTGYFAPQGIIQPETATVWIDLLKEFGEIKNEVKPEQIFTNEFNPNVKS</sequence>
<dbReference type="PROSITE" id="PS51257">
    <property type="entry name" value="PROKAR_LIPOPROTEIN"/>
    <property type="match status" value="1"/>
</dbReference>
<keyword evidence="3" id="KW-1185">Reference proteome</keyword>
<dbReference type="SUPFAM" id="SSF53850">
    <property type="entry name" value="Periplasmic binding protein-like II"/>
    <property type="match status" value="1"/>
</dbReference>
<organism evidence="2 3">
    <name type="scientific">Sporomusa termitida</name>
    <dbReference type="NCBI Taxonomy" id="2377"/>
    <lineage>
        <taxon>Bacteria</taxon>
        <taxon>Bacillati</taxon>
        <taxon>Bacillota</taxon>
        <taxon>Negativicutes</taxon>
        <taxon>Selenomonadales</taxon>
        <taxon>Sporomusaceae</taxon>
        <taxon>Sporomusa</taxon>
    </lineage>
</organism>
<dbReference type="Proteomes" id="UP000320776">
    <property type="component" value="Chromosome"/>
</dbReference>
<dbReference type="RefSeq" id="WP_144348957.1">
    <property type="nucleotide sequence ID" value="NZ_CP036259.1"/>
</dbReference>
<evidence type="ECO:0000313" key="3">
    <source>
        <dbReference type="Proteomes" id="UP000320776"/>
    </source>
</evidence>